<protein>
    <submittedName>
        <fullName evidence="1">Uncharacterized protein</fullName>
    </submittedName>
</protein>
<dbReference type="EMBL" id="GBRH01189862">
    <property type="protein sequence ID" value="JAE08034.1"/>
    <property type="molecule type" value="Transcribed_RNA"/>
</dbReference>
<evidence type="ECO:0000313" key="1">
    <source>
        <dbReference type="EMBL" id="JAE08034.1"/>
    </source>
</evidence>
<proteinExistence type="predicted"/>
<reference evidence="1" key="2">
    <citation type="journal article" date="2015" name="Data Brief">
        <title>Shoot transcriptome of the giant reed, Arundo donax.</title>
        <authorList>
            <person name="Barrero R.A."/>
            <person name="Guerrero F.D."/>
            <person name="Moolhuijzen P."/>
            <person name="Goolsby J.A."/>
            <person name="Tidwell J."/>
            <person name="Bellgard S.E."/>
            <person name="Bellgard M.I."/>
        </authorList>
    </citation>
    <scope>NUCLEOTIDE SEQUENCE</scope>
    <source>
        <tissue evidence="1">Shoot tissue taken approximately 20 cm above the soil surface</tissue>
    </source>
</reference>
<name>A0A0A9F9Z2_ARUDO</name>
<sequence>MSNWLNKHVTLKISYELIVVNSRIARTYCKGEKRNDTKRCLNTLLC</sequence>
<accession>A0A0A9F9Z2</accession>
<dbReference type="AlphaFoldDB" id="A0A0A9F9Z2"/>
<reference evidence="1" key="1">
    <citation type="submission" date="2014-09" db="EMBL/GenBank/DDBJ databases">
        <authorList>
            <person name="Magalhaes I.L.F."/>
            <person name="Oliveira U."/>
            <person name="Santos F.R."/>
            <person name="Vidigal T.H.D.A."/>
            <person name="Brescovit A.D."/>
            <person name="Santos A.J."/>
        </authorList>
    </citation>
    <scope>NUCLEOTIDE SEQUENCE</scope>
    <source>
        <tissue evidence="1">Shoot tissue taken approximately 20 cm above the soil surface</tissue>
    </source>
</reference>
<organism evidence="1">
    <name type="scientific">Arundo donax</name>
    <name type="common">Giant reed</name>
    <name type="synonym">Donax arundinaceus</name>
    <dbReference type="NCBI Taxonomy" id="35708"/>
    <lineage>
        <taxon>Eukaryota</taxon>
        <taxon>Viridiplantae</taxon>
        <taxon>Streptophyta</taxon>
        <taxon>Embryophyta</taxon>
        <taxon>Tracheophyta</taxon>
        <taxon>Spermatophyta</taxon>
        <taxon>Magnoliopsida</taxon>
        <taxon>Liliopsida</taxon>
        <taxon>Poales</taxon>
        <taxon>Poaceae</taxon>
        <taxon>PACMAD clade</taxon>
        <taxon>Arundinoideae</taxon>
        <taxon>Arundineae</taxon>
        <taxon>Arundo</taxon>
    </lineage>
</organism>